<dbReference type="Proteomes" id="UP000179797">
    <property type="component" value="Unassembled WGS sequence"/>
</dbReference>
<dbReference type="Pfam" id="PF25583">
    <property type="entry name" value="WCX"/>
    <property type="match status" value="1"/>
</dbReference>
<evidence type="ECO:0000313" key="4">
    <source>
        <dbReference type="Proteomes" id="UP000179797"/>
    </source>
</evidence>
<dbReference type="PANTHER" id="PTHR34580:SF9">
    <property type="entry name" value="SLL5097 PROTEIN"/>
    <property type="match status" value="1"/>
</dbReference>
<gene>
    <name evidence="3" type="ORF">NH26_22545</name>
</gene>
<protein>
    <submittedName>
        <fullName evidence="3">Uncharacterized protein</fullName>
    </submittedName>
</protein>
<accession>A0A1S1YUA2</accession>
<keyword evidence="4" id="KW-1185">Reference proteome</keyword>
<dbReference type="Pfam" id="PF13280">
    <property type="entry name" value="WYL"/>
    <property type="match status" value="1"/>
</dbReference>
<dbReference type="PANTHER" id="PTHR34580">
    <property type="match status" value="1"/>
</dbReference>
<comment type="caution">
    <text evidence="3">The sequence shown here is derived from an EMBL/GenBank/DDBJ whole genome shotgun (WGS) entry which is preliminary data.</text>
</comment>
<organism evidence="3 4">
    <name type="scientific">Flammeovirga pacifica</name>
    <dbReference type="NCBI Taxonomy" id="915059"/>
    <lineage>
        <taxon>Bacteria</taxon>
        <taxon>Pseudomonadati</taxon>
        <taxon>Bacteroidota</taxon>
        <taxon>Cytophagia</taxon>
        <taxon>Cytophagales</taxon>
        <taxon>Flammeovirgaceae</taxon>
        <taxon>Flammeovirga</taxon>
    </lineage>
</organism>
<dbReference type="AlphaFoldDB" id="A0A1S1YUA2"/>
<proteinExistence type="predicted"/>
<feature type="domain" description="WCX" evidence="2">
    <location>
        <begin position="263"/>
        <end position="329"/>
    </location>
</feature>
<dbReference type="STRING" id="915059.NH26_22545"/>
<sequence length="335" mass="39477">MPINKNAQIRYNTLDRCFRNTGRMYFIDDLIIECNKSLSELDPNTSGIRKRQVFDDIKFMESEAGYGIELDRNKEGRRTYYRYSNTKFSISNQPINEKEASQLKSALTVLGRFEGMPQFEWVRELKTKLSSTFSMEDQDQVISFDNNSDYTGIIFLEKLFDAVTNKRVIEIEYTPFGSTETKCFVLHPYYLKQYNNRWFLLGKDERFSSLTTLPLDRMRHVKEVDQTYIPNVDVNFLDYFYDIVGVTRTNEESQLIEFCVINERADYVRTKPIHGTQKEKYTNEKGTVFSIDVIPNKELETQLFSFGDALTVLSPKSFRNQMNERVKKLYEAYQL</sequence>
<name>A0A1S1YUA2_FLAPC</name>
<dbReference type="RefSeq" id="WP_044220553.1">
    <property type="nucleotide sequence ID" value="NZ_JRYR02000002.1"/>
</dbReference>
<reference evidence="3 4" key="1">
    <citation type="journal article" date="2012" name="Int. J. Syst. Evol. Microbiol.">
        <title>Flammeovirga pacifica sp. nov., isolated from deep-sea sediment.</title>
        <authorList>
            <person name="Xu H."/>
            <person name="Fu Y."/>
            <person name="Yang N."/>
            <person name="Ding Z."/>
            <person name="Lai Q."/>
            <person name="Zeng R."/>
        </authorList>
    </citation>
    <scope>NUCLEOTIDE SEQUENCE [LARGE SCALE GENOMIC DNA]</scope>
    <source>
        <strain evidence="4">DSM 24597 / LMG 26175 / WPAGA1</strain>
    </source>
</reference>
<feature type="domain" description="WYL" evidence="1">
    <location>
        <begin position="156"/>
        <end position="222"/>
    </location>
</feature>
<dbReference type="InterPro" id="IPR057727">
    <property type="entry name" value="WCX_dom"/>
</dbReference>
<dbReference type="InterPro" id="IPR026881">
    <property type="entry name" value="WYL_dom"/>
</dbReference>
<dbReference type="EMBL" id="JRYR02000002">
    <property type="protein sequence ID" value="OHX64375.1"/>
    <property type="molecule type" value="Genomic_DNA"/>
</dbReference>
<evidence type="ECO:0000259" key="2">
    <source>
        <dbReference type="Pfam" id="PF25583"/>
    </source>
</evidence>
<evidence type="ECO:0000259" key="1">
    <source>
        <dbReference type="Pfam" id="PF13280"/>
    </source>
</evidence>
<evidence type="ECO:0000313" key="3">
    <source>
        <dbReference type="EMBL" id="OHX64375.1"/>
    </source>
</evidence>
<dbReference type="OrthoDB" id="43316at2"/>
<dbReference type="PROSITE" id="PS52050">
    <property type="entry name" value="WYL"/>
    <property type="match status" value="1"/>
</dbReference>
<dbReference type="InterPro" id="IPR051534">
    <property type="entry name" value="CBASS_pafABC_assoc_protein"/>
</dbReference>